<evidence type="ECO:0000256" key="1">
    <source>
        <dbReference type="SAM" id="Phobius"/>
    </source>
</evidence>
<keyword evidence="1" id="KW-0472">Membrane</keyword>
<reference evidence="2 3" key="1">
    <citation type="submission" date="2021-03" db="EMBL/GenBank/DDBJ databases">
        <title>Sequencing the genomes of 1000 actinobacteria strains.</title>
        <authorList>
            <person name="Klenk H.-P."/>
        </authorList>
    </citation>
    <scope>NUCLEOTIDE SEQUENCE [LARGE SCALE GENOMIC DNA]</scope>
    <source>
        <strain evidence="2 3">DSM 15454</strain>
    </source>
</reference>
<evidence type="ECO:0000313" key="2">
    <source>
        <dbReference type="EMBL" id="MBP2375524.1"/>
    </source>
</evidence>
<proteinExistence type="predicted"/>
<keyword evidence="1" id="KW-0812">Transmembrane</keyword>
<dbReference type="RefSeq" id="WP_209912134.1">
    <property type="nucleotide sequence ID" value="NZ_BAAAMI010000013.1"/>
</dbReference>
<keyword evidence="1" id="KW-1133">Transmembrane helix</keyword>
<keyword evidence="3" id="KW-1185">Reference proteome</keyword>
<dbReference type="EMBL" id="JAGIOE010000001">
    <property type="protein sequence ID" value="MBP2375524.1"/>
    <property type="molecule type" value="Genomic_DNA"/>
</dbReference>
<organism evidence="2 3">
    <name type="scientific">Paeniglutamicibacter psychrophenolicus</name>
    <dbReference type="NCBI Taxonomy" id="257454"/>
    <lineage>
        <taxon>Bacteria</taxon>
        <taxon>Bacillati</taxon>
        <taxon>Actinomycetota</taxon>
        <taxon>Actinomycetes</taxon>
        <taxon>Micrococcales</taxon>
        <taxon>Micrococcaceae</taxon>
        <taxon>Paeniglutamicibacter</taxon>
    </lineage>
</organism>
<comment type="caution">
    <text evidence="2">The sequence shown here is derived from an EMBL/GenBank/DDBJ whole genome shotgun (WGS) entry which is preliminary data.</text>
</comment>
<protein>
    <submittedName>
        <fullName evidence="2">Uncharacterized protein</fullName>
    </submittedName>
</protein>
<gene>
    <name evidence="2" type="ORF">JOF46_003436</name>
</gene>
<evidence type="ECO:0000313" key="3">
    <source>
        <dbReference type="Proteomes" id="UP000766570"/>
    </source>
</evidence>
<feature type="transmembrane region" description="Helical" evidence="1">
    <location>
        <begin position="31"/>
        <end position="51"/>
    </location>
</feature>
<accession>A0ABS4WH36</accession>
<name>A0ABS4WH36_9MICC</name>
<dbReference type="Proteomes" id="UP000766570">
    <property type="component" value="Unassembled WGS sequence"/>
</dbReference>
<sequence length="52" mass="5593">MLIWSVVLMGVAGILAGGALSLRQQRAHLSWIIAVWALAGLSLFAAYRLTLL</sequence>